<evidence type="ECO:0000313" key="2">
    <source>
        <dbReference type="EMBL" id="MBT1689120.1"/>
    </source>
</evidence>
<evidence type="ECO:0000256" key="1">
    <source>
        <dbReference type="SAM" id="SignalP"/>
    </source>
</evidence>
<protein>
    <submittedName>
        <fullName evidence="2">DUF4302 domain-containing protein</fullName>
    </submittedName>
</protein>
<dbReference type="Proteomes" id="UP001319180">
    <property type="component" value="Unassembled WGS sequence"/>
</dbReference>
<comment type="caution">
    <text evidence="2">The sequence shown here is derived from an EMBL/GenBank/DDBJ whole genome shotgun (WGS) entry which is preliminary data.</text>
</comment>
<evidence type="ECO:0000313" key="3">
    <source>
        <dbReference type="Proteomes" id="UP001319180"/>
    </source>
</evidence>
<dbReference type="Pfam" id="PF14135">
    <property type="entry name" value="DUF4302"/>
    <property type="match status" value="1"/>
</dbReference>
<gene>
    <name evidence="2" type="ORF">KK078_21315</name>
</gene>
<proteinExistence type="predicted"/>
<reference evidence="2 3" key="1">
    <citation type="submission" date="2021-05" db="EMBL/GenBank/DDBJ databases">
        <title>A Polyphasic approach of four new species of the genus Ohtaekwangia: Ohtaekwangia histidinii sp. nov., Ohtaekwangia cretensis sp. nov., Ohtaekwangia indiensis sp. nov., Ohtaekwangia reichenbachii sp. nov. from diverse environment.</title>
        <authorList>
            <person name="Octaviana S."/>
        </authorList>
    </citation>
    <scope>NUCLEOTIDE SEQUENCE [LARGE SCALE GENOMIC DNA]</scope>
    <source>
        <strain evidence="2 3">PWU37</strain>
    </source>
</reference>
<dbReference type="InterPro" id="IPR025396">
    <property type="entry name" value="DUF4302"/>
</dbReference>
<sequence length="466" mass="51499">MRKITATFQRAGYGAVWFLVMLAVAACQDNKVEEVFDKPASERSLENITSLRELLKSSEHGWTASYKPSRTETGYYQFVFRFLEDSVVEMASDFSQEDLTLRQSNYDVIQGSTTKLSFSTFSALHKLSDSNFSPIPGDAGSGLKGDFEFLYYGTNDGGDLIFRTNRTQDTVLFKRATPTALADLTAAYDNIGRITGGRSVYRALEESKNGVVARSAFDFPYDGRVISIRSVIETEENGAAFGDEYITGYGFTRNGIFVDSVRLSNGSVVERPEFVYNEDEARFETTLADGTLLAIGDIDGPILPVDGQTVLLDPTLTADVFFSFGDPDIGSLTTPAFEELYYNTAVQVGMTASFTLWIQLPFGGTNIDYFAFGGTGSVANGTIRQLLTFEDKGDRLVIHRNGFRDANSVPKPEVEEAYNALLDVLTDPEGFYVENLGRATRYTNLVFTFTSVKDPSIRFGVYHEAP</sequence>
<feature type="signal peptide" evidence="1">
    <location>
        <begin position="1"/>
        <end position="25"/>
    </location>
</feature>
<dbReference type="RefSeq" id="WP_254092345.1">
    <property type="nucleotide sequence ID" value="NZ_JAHESC010000036.1"/>
</dbReference>
<dbReference type="PROSITE" id="PS51257">
    <property type="entry name" value="PROKAR_LIPOPROTEIN"/>
    <property type="match status" value="1"/>
</dbReference>
<dbReference type="AlphaFoldDB" id="A0AAP2GK13"/>
<keyword evidence="3" id="KW-1185">Reference proteome</keyword>
<accession>A0AAP2GK13</accession>
<keyword evidence="1" id="KW-0732">Signal</keyword>
<name>A0AAP2GK13_9BACT</name>
<dbReference type="EMBL" id="JAHESC010000036">
    <property type="protein sequence ID" value="MBT1689120.1"/>
    <property type="molecule type" value="Genomic_DNA"/>
</dbReference>
<organism evidence="2 3">
    <name type="scientific">Dawidia soli</name>
    <dbReference type="NCBI Taxonomy" id="2782352"/>
    <lineage>
        <taxon>Bacteria</taxon>
        <taxon>Pseudomonadati</taxon>
        <taxon>Bacteroidota</taxon>
        <taxon>Cytophagia</taxon>
        <taxon>Cytophagales</taxon>
        <taxon>Chryseotaleaceae</taxon>
        <taxon>Dawidia</taxon>
    </lineage>
</organism>
<feature type="chain" id="PRO_5042983059" evidence="1">
    <location>
        <begin position="26"/>
        <end position="466"/>
    </location>
</feature>